<comment type="caution">
    <text evidence="3">The sequence shown here is derived from an EMBL/GenBank/DDBJ whole genome shotgun (WGS) entry which is preliminary data.</text>
</comment>
<dbReference type="EMBL" id="MSIF01000001">
    <property type="protein sequence ID" value="OLF14254.1"/>
    <property type="molecule type" value="Genomic_DNA"/>
</dbReference>
<dbReference type="InterPro" id="IPR036477">
    <property type="entry name" value="Formyl_transf_N_sf"/>
</dbReference>
<dbReference type="OrthoDB" id="9802815at2"/>
<dbReference type="RefSeq" id="WP_075131200.1">
    <property type="nucleotide sequence ID" value="NZ_MSIF01000001.1"/>
</dbReference>
<evidence type="ECO:0000259" key="1">
    <source>
        <dbReference type="Pfam" id="PF00551"/>
    </source>
</evidence>
<evidence type="ECO:0000313" key="3">
    <source>
        <dbReference type="EMBL" id="OLF14254.1"/>
    </source>
</evidence>
<keyword evidence="3" id="KW-0808">Transferase</keyword>
<dbReference type="GO" id="GO:0004479">
    <property type="term" value="F:methionyl-tRNA formyltransferase activity"/>
    <property type="evidence" value="ECO:0007669"/>
    <property type="project" value="TreeGrafter"/>
</dbReference>
<dbReference type="Pfam" id="PF02911">
    <property type="entry name" value="Formyl_trans_C"/>
    <property type="match status" value="1"/>
</dbReference>
<accession>A0A7Z0WTK7</accession>
<evidence type="ECO:0000313" key="4">
    <source>
        <dbReference type="Proteomes" id="UP000185696"/>
    </source>
</evidence>
<organism evidence="3 4">
    <name type="scientific">Actinophytocola xinjiangensis</name>
    <dbReference type="NCBI Taxonomy" id="485602"/>
    <lineage>
        <taxon>Bacteria</taxon>
        <taxon>Bacillati</taxon>
        <taxon>Actinomycetota</taxon>
        <taxon>Actinomycetes</taxon>
        <taxon>Pseudonocardiales</taxon>
        <taxon>Pseudonocardiaceae</taxon>
    </lineage>
</organism>
<feature type="domain" description="Formyl transferase N-terminal" evidence="1">
    <location>
        <begin position="1"/>
        <end position="173"/>
    </location>
</feature>
<dbReference type="Gene3D" id="3.40.50.12230">
    <property type="match status" value="1"/>
</dbReference>
<dbReference type="SUPFAM" id="SSF53328">
    <property type="entry name" value="Formyltransferase"/>
    <property type="match status" value="1"/>
</dbReference>
<dbReference type="GO" id="GO:0005829">
    <property type="term" value="C:cytosol"/>
    <property type="evidence" value="ECO:0007669"/>
    <property type="project" value="TreeGrafter"/>
</dbReference>
<dbReference type="InterPro" id="IPR011034">
    <property type="entry name" value="Formyl_transferase-like_C_sf"/>
</dbReference>
<protein>
    <submittedName>
        <fullName evidence="3">Methionyl-tRNA formyltransferase</fullName>
    </submittedName>
</protein>
<dbReference type="Proteomes" id="UP000185696">
    <property type="component" value="Unassembled WGS sequence"/>
</dbReference>
<dbReference type="SUPFAM" id="SSF50486">
    <property type="entry name" value="FMT C-terminal domain-like"/>
    <property type="match status" value="1"/>
</dbReference>
<keyword evidence="4" id="KW-1185">Reference proteome</keyword>
<evidence type="ECO:0000259" key="2">
    <source>
        <dbReference type="Pfam" id="PF02911"/>
    </source>
</evidence>
<dbReference type="InterPro" id="IPR005793">
    <property type="entry name" value="Formyl_trans_C"/>
</dbReference>
<name>A0A7Z0WTK7_9PSEU</name>
<dbReference type="PANTHER" id="PTHR11138">
    <property type="entry name" value="METHIONYL-TRNA FORMYLTRANSFERASE"/>
    <property type="match status" value="1"/>
</dbReference>
<dbReference type="AlphaFoldDB" id="A0A7Z0WTK7"/>
<gene>
    <name evidence="3" type="ORF">BLA60_03725</name>
</gene>
<reference evidence="3 4" key="1">
    <citation type="submission" date="2016-12" db="EMBL/GenBank/DDBJ databases">
        <title>The draft genome sequence of Actinophytocola xinjiangensis.</title>
        <authorList>
            <person name="Wang W."/>
            <person name="Yuan L."/>
        </authorList>
    </citation>
    <scope>NUCLEOTIDE SEQUENCE [LARGE SCALE GENOMIC DNA]</scope>
    <source>
        <strain evidence="3 4">CGMCC 4.4663</strain>
    </source>
</reference>
<feature type="domain" description="Formyl transferase C-terminal" evidence="2">
    <location>
        <begin position="206"/>
        <end position="306"/>
    </location>
</feature>
<dbReference type="PANTHER" id="PTHR11138:SF5">
    <property type="entry name" value="METHIONYL-TRNA FORMYLTRANSFERASE, MITOCHONDRIAL"/>
    <property type="match status" value="1"/>
</dbReference>
<proteinExistence type="predicted"/>
<sequence>MRVVFLGHQTWGRVALEALLKAGHDVPLVLTHPRTEHPYETIWSDSVAEFAASNGIPCVERTYANDAEAADLIARGDAELLVSSNWRTWVSPQIYQLVPHGAINVHDGLLPRYGGFAPLNWAVVNGETEVGVTVHFMTDEFDLGDIIEQRRVQVGPTDTSTDLYHRTLPLIGELTVSAVRAIENGTVTRTPQDPAEATFFHKRARRDSLIDWTREAEEICCLVRAQSPPYPAAYTSFRGAELEVLAASVSERPYGGTPGRIFCRAEGGVAIVAGSRARTGHSRAVVLHEVRLGDGDPVKATEFFRRMGGYLGTED</sequence>
<dbReference type="Pfam" id="PF00551">
    <property type="entry name" value="Formyl_trans_N"/>
    <property type="match status" value="1"/>
</dbReference>
<dbReference type="InterPro" id="IPR002376">
    <property type="entry name" value="Formyl_transf_N"/>
</dbReference>